<evidence type="ECO:0000313" key="2">
    <source>
        <dbReference type="EMBL" id="KAA3460476.1"/>
    </source>
</evidence>
<sequence>MDQLAILTLLPNFDLLGLAPWPSFRSVSAFAKLPSQVAPLGVYIDFGHGHGTRSCESWPGRVRTFNEARPCVTELRSCSRCSSRHDRPYPQEKKQDLEEMLTKFIAVLETRFQNTETTLKNQQASIQGIENQLGQLAKLISERPQGSLPSNTETNPNEQLQAITAHISAGLDEPKLSRQHELMKSDCVRGDRARIFSPFCHGGGSVGLAFSHRGGRNRVRGMKGGSLCKWWWKGG</sequence>
<reference evidence="2" key="1">
    <citation type="submission" date="2019-08" db="EMBL/GenBank/DDBJ databases">
        <authorList>
            <person name="Liu F."/>
        </authorList>
    </citation>
    <scope>NUCLEOTIDE SEQUENCE [LARGE SCALE GENOMIC DNA]</scope>
    <source>
        <strain evidence="2">PA1801</strain>
        <tissue evidence="2">Leaf</tissue>
    </source>
</reference>
<dbReference type="AlphaFoldDB" id="A0A5B6UUU2"/>
<feature type="coiled-coil region" evidence="1">
    <location>
        <begin position="112"/>
        <end position="139"/>
    </location>
</feature>
<keyword evidence="1" id="KW-0175">Coiled coil</keyword>
<proteinExistence type="predicted"/>
<evidence type="ECO:0000313" key="3">
    <source>
        <dbReference type="Proteomes" id="UP000325315"/>
    </source>
</evidence>
<organism evidence="2 3">
    <name type="scientific">Gossypium australe</name>
    <dbReference type="NCBI Taxonomy" id="47621"/>
    <lineage>
        <taxon>Eukaryota</taxon>
        <taxon>Viridiplantae</taxon>
        <taxon>Streptophyta</taxon>
        <taxon>Embryophyta</taxon>
        <taxon>Tracheophyta</taxon>
        <taxon>Spermatophyta</taxon>
        <taxon>Magnoliopsida</taxon>
        <taxon>eudicotyledons</taxon>
        <taxon>Gunneridae</taxon>
        <taxon>Pentapetalae</taxon>
        <taxon>rosids</taxon>
        <taxon>malvids</taxon>
        <taxon>Malvales</taxon>
        <taxon>Malvaceae</taxon>
        <taxon>Malvoideae</taxon>
        <taxon>Gossypium</taxon>
    </lineage>
</organism>
<comment type="caution">
    <text evidence="2">The sequence shown here is derived from an EMBL/GenBank/DDBJ whole genome shotgun (WGS) entry which is preliminary data.</text>
</comment>
<protein>
    <submittedName>
        <fullName evidence="2">F-box/LRR-repeat protein 13-like</fullName>
    </submittedName>
</protein>
<dbReference type="OrthoDB" id="849214at2759"/>
<keyword evidence="3" id="KW-1185">Reference proteome</keyword>
<dbReference type="EMBL" id="SMMG02000009">
    <property type="protein sequence ID" value="KAA3460476.1"/>
    <property type="molecule type" value="Genomic_DNA"/>
</dbReference>
<dbReference type="Proteomes" id="UP000325315">
    <property type="component" value="Unassembled WGS sequence"/>
</dbReference>
<evidence type="ECO:0000256" key="1">
    <source>
        <dbReference type="SAM" id="Coils"/>
    </source>
</evidence>
<accession>A0A5B6UUU2</accession>
<gene>
    <name evidence="2" type="ORF">EPI10_027134</name>
</gene>
<name>A0A5B6UUU2_9ROSI</name>